<dbReference type="EMBL" id="JAHUTI010004021">
    <property type="protein sequence ID" value="MED6233929.1"/>
    <property type="molecule type" value="Genomic_DNA"/>
</dbReference>
<evidence type="ECO:0000313" key="2">
    <source>
        <dbReference type="EMBL" id="MED6233929.1"/>
    </source>
</evidence>
<feature type="region of interest" description="Disordered" evidence="1">
    <location>
        <begin position="1"/>
        <end position="21"/>
    </location>
</feature>
<name>A0ABU7A766_9TELE</name>
<protein>
    <submittedName>
        <fullName evidence="2">Uncharacterized protein</fullName>
    </submittedName>
</protein>
<organism evidence="2 3">
    <name type="scientific">Ataeniobius toweri</name>
    <dbReference type="NCBI Taxonomy" id="208326"/>
    <lineage>
        <taxon>Eukaryota</taxon>
        <taxon>Metazoa</taxon>
        <taxon>Chordata</taxon>
        <taxon>Craniata</taxon>
        <taxon>Vertebrata</taxon>
        <taxon>Euteleostomi</taxon>
        <taxon>Actinopterygii</taxon>
        <taxon>Neopterygii</taxon>
        <taxon>Teleostei</taxon>
        <taxon>Neoteleostei</taxon>
        <taxon>Acanthomorphata</taxon>
        <taxon>Ovalentaria</taxon>
        <taxon>Atherinomorphae</taxon>
        <taxon>Cyprinodontiformes</taxon>
        <taxon>Goodeidae</taxon>
        <taxon>Ataeniobius</taxon>
    </lineage>
</organism>
<reference evidence="2 3" key="1">
    <citation type="submission" date="2021-07" db="EMBL/GenBank/DDBJ databases">
        <authorList>
            <person name="Palmer J.M."/>
        </authorList>
    </citation>
    <scope>NUCLEOTIDE SEQUENCE [LARGE SCALE GENOMIC DNA]</scope>
    <source>
        <strain evidence="2 3">AT_MEX2019</strain>
        <tissue evidence="2">Muscle</tissue>
    </source>
</reference>
<accession>A0ABU7A766</accession>
<dbReference type="Proteomes" id="UP001345963">
    <property type="component" value="Unassembled WGS sequence"/>
</dbReference>
<keyword evidence="3" id="KW-1185">Reference proteome</keyword>
<comment type="caution">
    <text evidence="2">The sequence shown here is derived from an EMBL/GenBank/DDBJ whole genome shotgun (WGS) entry which is preliminary data.</text>
</comment>
<proteinExistence type="predicted"/>
<sequence length="95" mass="10657">MHPSLCNATLGDCPYGPNQKRPSPFEPKLKYFKLDSLSLIQQRCIYKDSDLPWTKRPGINDVWPIRALNDGETALTLPQRKGEGQDCSGKGGRKL</sequence>
<feature type="region of interest" description="Disordered" evidence="1">
    <location>
        <begin position="74"/>
        <end position="95"/>
    </location>
</feature>
<evidence type="ECO:0000313" key="3">
    <source>
        <dbReference type="Proteomes" id="UP001345963"/>
    </source>
</evidence>
<evidence type="ECO:0000256" key="1">
    <source>
        <dbReference type="SAM" id="MobiDB-lite"/>
    </source>
</evidence>
<gene>
    <name evidence="2" type="ORF">ATANTOWER_019220</name>
</gene>